<evidence type="ECO:0000313" key="2">
    <source>
        <dbReference type="Proteomes" id="UP000828390"/>
    </source>
</evidence>
<reference evidence="1" key="2">
    <citation type="submission" date="2020-11" db="EMBL/GenBank/DDBJ databases">
        <authorList>
            <person name="McCartney M.A."/>
            <person name="Auch B."/>
            <person name="Kono T."/>
            <person name="Mallez S."/>
            <person name="Becker A."/>
            <person name="Gohl D.M."/>
            <person name="Silverstein K.A.T."/>
            <person name="Koren S."/>
            <person name="Bechman K.B."/>
            <person name="Herman A."/>
            <person name="Abrahante J.E."/>
            <person name="Garbe J."/>
        </authorList>
    </citation>
    <scope>NUCLEOTIDE SEQUENCE</scope>
    <source>
        <strain evidence="1">Duluth1</strain>
        <tissue evidence="1">Whole animal</tissue>
    </source>
</reference>
<reference evidence="1" key="1">
    <citation type="journal article" date="2019" name="bioRxiv">
        <title>The Genome of the Zebra Mussel, Dreissena polymorpha: A Resource for Invasive Species Research.</title>
        <authorList>
            <person name="McCartney M.A."/>
            <person name="Auch B."/>
            <person name="Kono T."/>
            <person name="Mallez S."/>
            <person name="Zhang Y."/>
            <person name="Obille A."/>
            <person name="Becker A."/>
            <person name="Abrahante J.E."/>
            <person name="Garbe J."/>
            <person name="Badalamenti J.P."/>
            <person name="Herman A."/>
            <person name="Mangelson H."/>
            <person name="Liachko I."/>
            <person name="Sullivan S."/>
            <person name="Sone E.D."/>
            <person name="Koren S."/>
            <person name="Silverstein K.A.T."/>
            <person name="Beckman K.B."/>
            <person name="Gohl D.M."/>
        </authorList>
    </citation>
    <scope>NUCLEOTIDE SEQUENCE</scope>
    <source>
        <strain evidence="1">Duluth1</strain>
        <tissue evidence="1">Whole animal</tissue>
    </source>
</reference>
<keyword evidence="2" id="KW-1185">Reference proteome</keyword>
<name>A0A9D4FP83_DREPO</name>
<protein>
    <submittedName>
        <fullName evidence="1">Uncharacterized protein</fullName>
    </submittedName>
</protein>
<dbReference type="EMBL" id="JAIWYP010000007">
    <property type="protein sequence ID" value="KAH3801164.1"/>
    <property type="molecule type" value="Genomic_DNA"/>
</dbReference>
<organism evidence="1 2">
    <name type="scientific">Dreissena polymorpha</name>
    <name type="common">Zebra mussel</name>
    <name type="synonym">Mytilus polymorpha</name>
    <dbReference type="NCBI Taxonomy" id="45954"/>
    <lineage>
        <taxon>Eukaryota</taxon>
        <taxon>Metazoa</taxon>
        <taxon>Spiralia</taxon>
        <taxon>Lophotrochozoa</taxon>
        <taxon>Mollusca</taxon>
        <taxon>Bivalvia</taxon>
        <taxon>Autobranchia</taxon>
        <taxon>Heteroconchia</taxon>
        <taxon>Euheterodonta</taxon>
        <taxon>Imparidentia</taxon>
        <taxon>Neoheterodontei</taxon>
        <taxon>Myida</taxon>
        <taxon>Dreissenoidea</taxon>
        <taxon>Dreissenidae</taxon>
        <taxon>Dreissena</taxon>
    </lineage>
</organism>
<dbReference type="AlphaFoldDB" id="A0A9D4FP83"/>
<evidence type="ECO:0000313" key="1">
    <source>
        <dbReference type="EMBL" id="KAH3801164.1"/>
    </source>
</evidence>
<dbReference type="Proteomes" id="UP000828390">
    <property type="component" value="Unassembled WGS sequence"/>
</dbReference>
<gene>
    <name evidence="1" type="ORF">DPMN_154811</name>
</gene>
<sequence>MSIIHTWCVKTLYLNTYIQAVKDDIICGLKRKFKYNLRKSEEQAIKELLHDDDIVIRPAYKGSGIVIMDREDCQEAEVSNVGQ</sequence>
<comment type="caution">
    <text evidence="1">The sequence shown here is derived from an EMBL/GenBank/DDBJ whole genome shotgun (WGS) entry which is preliminary data.</text>
</comment>
<proteinExistence type="predicted"/>
<accession>A0A9D4FP83</accession>